<dbReference type="Gene3D" id="3.30.470.20">
    <property type="entry name" value="ATP-grasp fold, B domain"/>
    <property type="match status" value="1"/>
</dbReference>
<evidence type="ECO:0000313" key="6">
    <source>
        <dbReference type="Proteomes" id="UP001230005"/>
    </source>
</evidence>
<keyword evidence="3" id="KW-0547">Nucleotide-binding</keyword>
<evidence type="ECO:0000256" key="2">
    <source>
        <dbReference type="ARBA" id="ARBA00022598"/>
    </source>
</evidence>
<dbReference type="InterPro" id="IPR013815">
    <property type="entry name" value="ATP_grasp_subdomain_1"/>
</dbReference>
<evidence type="ECO:0000259" key="4">
    <source>
        <dbReference type="PROSITE" id="PS50975"/>
    </source>
</evidence>
<proteinExistence type="inferred from homology"/>
<dbReference type="PANTHER" id="PTHR23132">
    <property type="entry name" value="D-ALANINE--D-ALANINE LIGASE"/>
    <property type="match status" value="1"/>
</dbReference>
<keyword evidence="3" id="KW-0067">ATP-binding</keyword>
<dbReference type="GO" id="GO:0016874">
    <property type="term" value="F:ligase activity"/>
    <property type="evidence" value="ECO:0007669"/>
    <property type="project" value="UniProtKB-KW"/>
</dbReference>
<dbReference type="PROSITE" id="PS50975">
    <property type="entry name" value="ATP_GRASP"/>
    <property type="match status" value="1"/>
</dbReference>
<evidence type="ECO:0000313" key="5">
    <source>
        <dbReference type="EMBL" id="MDQ0254966.1"/>
    </source>
</evidence>
<dbReference type="InterPro" id="IPR011761">
    <property type="entry name" value="ATP-grasp"/>
</dbReference>
<accession>A0ABT9ZW46</accession>
<dbReference type="Pfam" id="PF07478">
    <property type="entry name" value="Dala_Dala_lig_C"/>
    <property type="match status" value="1"/>
</dbReference>
<dbReference type="SUPFAM" id="SSF56059">
    <property type="entry name" value="Glutathione synthetase ATP-binding domain-like"/>
    <property type="match status" value="1"/>
</dbReference>
<dbReference type="InterPro" id="IPR011095">
    <property type="entry name" value="Dala_Dala_lig_C"/>
</dbReference>
<dbReference type="Gene3D" id="3.30.1490.20">
    <property type="entry name" value="ATP-grasp fold, A domain"/>
    <property type="match status" value="1"/>
</dbReference>
<reference evidence="5 6" key="1">
    <citation type="submission" date="2023-07" db="EMBL/GenBank/DDBJ databases">
        <title>Genomic Encyclopedia of Type Strains, Phase IV (KMG-IV): sequencing the most valuable type-strain genomes for metagenomic binning, comparative biology and taxonomic classification.</title>
        <authorList>
            <person name="Goeker M."/>
        </authorList>
    </citation>
    <scope>NUCLEOTIDE SEQUENCE [LARGE SCALE GENOMIC DNA]</scope>
    <source>
        <strain evidence="5 6">DSM 9768</strain>
    </source>
</reference>
<gene>
    <name evidence="5" type="ORF">J2S74_002348</name>
</gene>
<keyword evidence="2 5" id="KW-0436">Ligase</keyword>
<keyword evidence="6" id="KW-1185">Reference proteome</keyword>
<feature type="domain" description="ATP-grasp" evidence="4">
    <location>
        <begin position="120"/>
        <end position="328"/>
    </location>
</feature>
<evidence type="ECO:0000256" key="3">
    <source>
        <dbReference type="PROSITE-ProRule" id="PRU00409"/>
    </source>
</evidence>
<comment type="caution">
    <text evidence="5">The sequence shown here is derived from an EMBL/GenBank/DDBJ whole genome shotgun (WGS) entry which is preliminary data.</text>
</comment>
<dbReference type="RefSeq" id="WP_307325679.1">
    <property type="nucleotide sequence ID" value="NZ_JAUSUG010000008.1"/>
</dbReference>
<protein>
    <submittedName>
        <fullName evidence="5">D-alanine--D-alanine ligase</fullName>
    </submittedName>
</protein>
<dbReference type="PANTHER" id="PTHR23132:SF23">
    <property type="entry name" value="D-ALANINE--D-ALANINE LIGASE B"/>
    <property type="match status" value="1"/>
</dbReference>
<organism evidence="5 6">
    <name type="scientific">Evansella vedderi</name>
    <dbReference type="NCBI Taxonomy" id="38282"/>
    <lineage>
        <taxon>Bacteria</taxon>
        <taxon>Bacillati</taxon>
        <taxon>Bacillota</taxon>
        <taxon>Bacilli</taxon>
        <taxon>Bacillales</taxon>
        <taxon>Bacillaceae</taxon>
        <taxon>Evansella</taxon>
    </lineage>
</organism>
<evidence type="ECO:0000256" key="1">
    <source>
        <dbReference type="ARBA" id="ARBA00010871"/>
    </source>
</evidence>
<name>A0ABT9ZW46_9BACI</name>
<comment type="similarity">
    <text evidence="1">Belongs to the D-alanine--D-alanine ligase family.</text>
</comment>
<dbReference type="EMBL" id="JAUSUG010000008">
    <property type="protein sequence ID" value="MDQ0254966.1"/>
    <property type="molecule type" value="Genomic_DNA"/>
</dbReference>
<dbReference type="Proteomes" id="UP001230005">
    <property type="component" value="Unassembled WGS sequence"/>
</dbReference>
<sequence>MRNKLLFVYNYVSKENMTDELKECASEQTVLALENALKSLAFEIINVNLYNENQLNEIILANQPISGAFVIAEGFLDSPHTLYDGSGALSVRKVLEAHNIPYTHSTPKTMEACRNKDLTYEVLQMAGVTIPKYFSLPTPAYKERQLDEAEATIGYPMFVKPAGGGNSLGIDEMSICHNREELIRKFNQLGELIGDQPVLIETFLSGREFTVAVLGNADPQVLPIIEFPNDVQVRSHAVKAMEHEKRASFSLISRYEETGLQIANIALQVYEGLQGKDMIRLDMKTDDFGNIYVIDVNGTPSLSLKGSVSFMISSLGITMDELIGFMVKEIIDEQASNENVQAAWESVRKKIMDPSHLVVA</sequence>